<sequence>MYYKNNDIIKQIVIKKYPNRRLYNTEISSYITLEELSDLIKKDYDFIVIDAKSKEDLTRITLTQIILDHETKGYNLLPIDFLKQIIKFYDHSMSGVFNSYLSSSSGYFNKNQDSIKNLFELFPNNAMPFIPNWTKAWEEFAKQNNDIIQTFFKSMGNFKQVIKRLRKNNLFDNKVFLLLLNKMIYRREIINETIAWNTLVTLYGMAQLFSALEKTMKKLANGSIIAGFAGSTADAFTLFERLEEKLEKHPKQLLRAAVELAKDWRTDKYLRRLEAMLIVANKEITLLISGNGDVLEPEDGIAAIGSGGNFALAAARALLDTKGITAEQIVKKALNIAADIYCGLIILLVLYFYKIFLGNLMDYIKILEEAGAIMTGHFVLTNGIHSEKYIQCSKITRNPILTKKLCAALAAKLKASLPTTKFDLVVSPAMGGIIPGYEIAKNLGLHAIYCERVMVNCNYEEHLKSQKELIFS</sequence>
<feature type="transmembrane region" description="Helical" evidence="5">
    <location>
        <begin position="333"/>
        <end position="353"/>
    </location>
</feature>
<evidence type="ECO:0000313" key="9">
    <source>
        <dbReference type="Proteomes" id="UP000023152"/>
    </source>
</evidence>
<dbReference type="InterPro" id="IPR010134">
    <property type="entry name" value="PHA_reg_PhaR"/>
</dbReference>
<dbReference type="GO" id="GO:0009376">
    <property type="term" value="C:HslUV protease complex"/>
    <property type="evidence" value="ECO:0007669"/>
    <property type="project" value="InterPro"/>
</dbReference>
<feature type="domain" description="PHA accumulation regulator DNA-binding N-terminal" evidence="7">
    <location>
        <begin position="13"/>
        <end position="73"/>
    </location>
</feature>
<comment type="similarity">
    <text evidence="1">Belongs to the peptidase T1B family. HslV subfamily.</text>
</comment>
<dbReference type="PROSITE" id="PS51476">
    <property type="entry name" value="PROTEASOME_BETA_2"/>
    <property type="match status" value="1"/>
</dbReference>
<accession>X6P9X6</accession>
<protein>
    <submittedName>
        <fullName evidence="8">ATP-dependent protease peptidase subunit</fullName>
    </submittedName>
</protein>
<dbReference type="GO" id="GO:0051603">
    <property type="term" value="P:proteolysis involved in protein catabolic process"/>
    <property type="evidence" value="ECO:0007669"/>
    <property type="project" value="InterPro"/>
</dbReference>
<evidence type="ECO:0000313" key="8">
    <source>
        <dbReference type="EMBL" id="ETO34913.1"/>
    </source>
</evidence>
<feature type="domain" description="PHB accumulation regulatory" evidence="6">
    <location>
        <begin position="77"/>
        <end position="114"/>
    </location>
</feature>
<dbReference type="Gene3D" id="3.40.50.2020">
    <property type="match status" value="1"/>
</dbReference>
<dbReference type="NCBIfam" id="TIGR03692">
    <property type="entry name" value="ATP_dep_HslV"/>
    <property type="match status" value="1"/>
</dbReference>
<dbReference type="NCBIfam" id="NF003964">
    <property type="entry name" value="PRK05456.1"/>
    <property type="match status" value="1"/>
</dbReference>
<dbReference type="GO" id="GO:0004298">
    <property type="term" value="F:threonine-type endopeptidase activity"/>
    <property type="evidence" value="ECO:0007669"/>
    <property type="project" value="UniProtKB-KW"/>
</dbReference>
<organism evidence="8 9">
    <name type="scientific">Reticulomyxa filosa</name>
    <dbReference type="NCBI Taxonomy" id="46433"/>
    <lineage>
        <taxon>Eukaryota</taxon>
        <taxon>Sar</taxon>
        <taxon>Rhizaria</taxon>
        <taxon>Retaria</taxon>
        <taxon>Foraminifera</taxon>
        <taxon>Monothalamids</taxon>
        <taxon>Reticulomyxidae</taxon>
        <taxon>Reticulomyxa</taxon>
    </lineage>
</organism>
<dbReference type="OrthoDB" id="276825at2759"/>
<evidence type="ECO:0000256" key="1">
    <source>
        <dbReference type="ARBA" id="ARBA00006053"/>
    </source>
</evidence>
<dbReference type="Proteomes" id="UP000023152">
    <property type="component" value="Unassembled WGS sequence"/>
</dbReference>
<dbReference type="Pfam" id="PF07879">
    <property type="entry name" value="PHB_acc_N"/>
    <property type="match status" value="1"/>
</dbReference>
<evidence type="ECO:0000259" key="7">
    <source>
        <dbReference type="Pfam" id="PF07879"/>
    </source>
</evidence>
<keyword evidence="4" id="KW-0378">Hydrolase</keyword>
<evidence type="ECO:0000256" key="4">
    <source>
        <dbReference type="ARBA" id="ARBA00022801"/>
    </source>
</evidence>
<dbReference type="Gene3D" id="3.60.20.10">
    <property type="entry name" value="Glutamine Phosphoribosylpyrophosphate, subunit 1, domain 1"/>
    <property type="match status" value="1"/>
</dbReference>
<reference evidence="8 9" key="1">
    <citation type="journal article" date="2013" name="Curr. Biol.">
        <title>The Genome of the Foraminiferan Reticulomyxa filosa.</title>
        <authorList>
            <person name="Glockner G."/>
            <person name="Hulsmann N."/>
            <person name="Schleicher M."/>
            <person name="Noegel A.A."/>
            <person name="Eichinger L."/>
            <person name="Gallinger C."/>
            <person name="Pawlowski J."/>
            <person name="Sierra R."/>
            <person name="Euteneuer U."/>
            <person name="Pillet L."/>
            <person name="Moustafa A."/>
            <person name="Platzer M."/>
            <person name="Groth M."/>
            <person name="Szafranski K."/>
            <person name="Schliwa M."/>
        </authorList>
    </citation>
    <scope>NUCLEOTIDE SEQUENCE [LARGE SCALE GENOMIC DNA]</scope>
</reference>
<dbReference type="InterPro" id="IPR029055">
    <property type="entry name" value="Ntn_hydrolases_N"/>
</dbReference>
<dbReference type="InterPro" id="IPR007897">
    <property type="entry name" value="PHB_accumulat"/>
</dbReference>
<name>X6P9X6_RETFI</name>
<evidence type="ECO:0000259" key="6">
    <source>
        <dbReference type="Pfam" id="PF05233"/>
    </source>
</evidence>
<dbReference type="Pfam" id="PF05233">
    <property type="entry name" value="PHB_acc"/>
    <property type="match status" value="1"/>
</dbReference>
<dbReference type="SUPFAM" id="SSF56235">
    <property type="entry name" value="N-terminal nucleophile aminohydrolases (Ntn hydrolases)"/>
    <property type="match status" value="1"/>
</dbReference>
<comment type="caution">
    <text evidence="8">The sequence shown here is derived from an EMBL/GenBank/DDBJ whole genome shotgun (WGS) entry which is preliminary data.</text>
</comment>
<dbReference type="NCBIfam" id="TIGR01848">
    <property type="entry name" value="PHA_reg_PhaR"/>
    <property type="match status" value="1"/>
</dbReference>
<dbReference type="InterPro" id="IPR029057">
    <property type="entry name" value="PRTase-like"/>
</dbReference>
<dbReference type="InterPro" id="IPR022281">
    <property type="entry name" value="ATP-dep_Prtase_HsIV_su"/>
</dbReference>
<dbReference type="InterPro" id="IPR012909">
    <property type="entry name" value="PHA_DNA-bd_N"/>
</dbReference>
<dbReference type="InterPro" id="IPR023333">
    <property type="entry name" value="Proteasome_suB-type"/>
</dbReference>
<evidence type="ECO:0000256" key="5">
    <source>
        <dbReference type="SAM" id="Phobius"/>
    </source>
</evidence>
<dbReference type="GO" id="GO:0006355">
    <property type="term" value="P:regulation of DNA-templated transcription"/>
    <property type="evidence" value="ECO:0007669"/>
    <property type="project" value="InterPro"/>
</dbReference>
<keyword evidence="5" id="KW-1133">Transmembrane helix</keyword>
<dbReference type="InterPro" id="IPR001353">
    <property type="entry name" value="Proteasome_sua/b"/>
</dbReference>
<keyword evidence="5" id="KW-0472">Membrane</keyword>
<proteinExistence type="inferred from homology"/>
<dbReference type="EMBL" id="ASPP01002151">
    <property type="protein sequence ID" value="ETO34913.1"/>
    <property type="molecule type" value="Genomic_DNA"/>
</dbReference>
<evidence type="ECO:0000256" key="3">
    <source>
        <dbReference type="ARBA" id="ARBA00022698"/>
    </source>
</evidence>
<keyword evidence="5" id="KW-0812">Transmembrane</keyword>
<keyword evidence="2 8" id="KW-0645">Protease</keyword>
<dbReference type="SUPFAM" id="SSF53271">
    <property type="entry name" value="PRTase-like"/>
    <property type="match status" value="1"/>
</dbReference>
<dbReference type="GO" id="GO:0005839">
    <property type="term" value="C:proteasome core complex"/>
    <property type="evidence" value="ECO:0007669"/>
    <property type="project" value="InterPro"/>
</dbReference>
<dbReference type="Pfam" id="PF00227">
    <property type="entry name" value="Proteasome"/>
    <property type="match status" value="1"/>
</dbReference>
<evidence type="ECO:0000256" key="2">
    <source>
        <dbReference type="ARBA" id="ARBA00022670"/>
    </source>
</evidence>
<dbReference type="PANTHER" id="PTHR32194">
    <property type="entry name" value="METALLOPROTEASE TLDD"/>
    <property type="match status" value="1"/>
</dbReference>
<dbReference type="PANTHER" id="PTHR32194:SF7">
    <property type="entry name" value="ATP-DEPENDENT PROTEASE SUBUNIT HSLV"/>
    <property type="match status" value="1"/>
</dbReference>
<keyword evidence="9" id="KW-1185">Reference proteome</keyword>
<keyword evidence="3" id="KW-0888">Threonine protease</keyword>
<gene>
    <name evidence="8" type="ORF">RFI_02171</name>
</gene>
<dbReference type="AlphaFoldDB" id="X6P9X6"/>